<dbReference type="Gene3D" id="3.40.50.150">
    <property type="entry name" value="Vaccinia Virus protein VP39"/>
    <property type="match status" value="1"/>
</dbReference>
<dbReference type="EMBL" id="SLWM01000015">
    <property type="protein sequence ID" value="TCO17119.1"/>
    <property type="molecule type" value="Genomic_DNA"/>
</dbReference>
<dbReference type="GO" id="GO:0008168">
    <property type="term" value="F:methyltransferase activity"/>
    <property type="evidence" value="ECO:0007669"/>
    <property type="project" value="UniProtKB-KW"/>
</dbReference>
<dbReference type="InterPro" id="IPR041698">
    <property type="entry name" value="Methyltransf_25"/>
</dbReference>
<keyword evidence="2" id="KW-0808">Transferase</keyword>
<organism evidence="2 3">
    <name type="scientific">Kribbella orskensis</name>
    <dbReference type="NCBI Taxonomy" id="2512216"/>
    <lineage>
        <taxon>Bacteria</taxon>
        <taxon>Bacillati</taxon>
        <taxon>Actinomycetota</taxon>
        <taxon>Actinomycetes</taxon>
        <taxon>Propionibacteriales</taxon>
        <taxon>Kribbellaceae</taxon>
        <taxon>Kribbella</taxon>
    </lineage>
</organism>
<protein>
    <submittedName>
        <fullName evidence="2">Methyltransferase family protein</fullName>
    </submittedName>
</protein>
<evidence type="ECO:0000259" key="1">
    <source>
        <dbReference type="Pfam" id="PF13649"/>
    </source>
</evidence>
<dbReference type="Pfam" id="PF13649">
    <property type="entry name" value="Methyltransf_25"/>
    <property type="match status" value="1"/>
</dbReference>
<reference evidence="2 3" key="1">
    <citation type="journal article" date="2015" name="Stand. Genomic Sci.">
        <title>Genomic Encyclopedia of Bacterial and Archaeal Type Strains, Phase III: the genomes of soil and plant-associated and newly described type strains.</title>
        <authorList>
            <person name="Whitman W.B."/>
            <person name="Woyke T."/>
            <person name="Klenk H.P."/>
            <person name="Zhou Y."/>
            <person name="Lilburn T.G."/>
            <person name="Beck B.J."/>
            <person name="De Vos P."/>
            <person name="Vandamme P."/>
            <person name="Eisen J.A."/>
            <person name="Garrity G."/>
            <person name="Hugenholtz P."/>
            <person name="Kyrpides N.C."/>
        </authorList>
    </citation>
    <scope>NUCLEOTIDE SEQUENCE [LARGE SCALE GENOMIC DNA]</scope>
    <source>
        <strain evidence="2 3">VKM Ac-2538</strain>
    </source>
</reference>
<keyword evidence="3" id="KW-1185">Reference proteome</keyword>
<dbReference type="PANTHER" id="PTHR43591">
    <property type="entry name" value="METHYLTRANSFERASE"/>
    <property type="match status" value="1"/>
</dbReference>
<evidence type="ECO:0000313" key="2">
    <source>
        <dbReference type="EMBL" id="TCO17119.1"/>
    </source>
</evidence>
<name>A0ABY2BDI4_9ACTN</name>
<proteinExistence type="predicted"/>
<dbReference type="SUPFAM" id="SSF53335">
    <property type="entry name" value="S-adenosyl-L-methionine-dependent methyltransferases"/>
    <property type="match status" value="1"/>
</dbReference>
<keyword evidence="2" id="KW-0489">Methyltransferase</keyword>
<dbReference type="GO" id="GO:0032259">
    <property type="term" value="P:methylation"/>
    <property type="evidence" value="ECO:0007669"/>
    <property type="project" value="UniProtKB-KW"/>
</dbReference>
<gene>
    <name evidence="2" type="ORF">EV644_115141</name>
</gene>
<dbReference type="CDD" id="cd02440">
    <property type="entry name" value="AdoMet_MTases"/>
    <property type="match status" value="1"/>
</dbReference>
<dbReference type="InterPro" id="IPR029063">
    <property type="entry name" value="SAM-dependent_MTases_sf"/>
</dbReference>
<dbReference type="PANTHER" id="PTHR43591:SF24">
    <property type="entry name" value="2-METHOXY-6-POLYPRENYL-1,4-BENZOQUINOL METHYLASE, MITOCHONDRIAL"/>
    <property type="match status" value="1"/>
</dbReference>
<sequence>MNAERQNLPFDYDAELRRYHRRLLTAMDVGPADHVLDIGCGTGLTTREAARGTVSGSAVGVDISALMVATARRLSEQDGLRNVRFEQADAQIHPFPAEHFSLGISRFGTMFFTDPDAAFTNIARALRPGARLVQLVWQDRRHQEWDAMIRDALADGRTPPVPAGGDPFSLADPAAAERLLTAAGFIHIHVTDVREPVYYGPNAEAASNAVRSLWMTQDLLADLNPAQTEQALQRLLAIIAAHHTGDGIWFDSRAWIITAQRGW</sequence>
<accession>A0ABY2BDI4</accession>
<dbReference type="Proteomes" id="UP000295818">
    <property type="component" value="Unassembled WGS sequence"/>
</dbReference>
<feature type="domain" description="Methyltransferase" evidence="1">
    <location>
        <begin position="35"/>
        <end position="129"/>
    </location>
</feature>
<comment type="caution">
    <text evidence="2">The sequence shown here is derived from an EMBL/GenBank/DDBJ whole genome shotgun (WGS) entry which is preliminary data.</text>
</comment>
<dbReference type="RefSeq" id="WP_132192603.1">
    <property type="nucleotide sequence ID" value="NZ_SLWM01000015.1"/>
</dbReference>
<evidence type="ECO:0000313" key="3">
    <source>
        <dbReference type="Proteomes" id="UP000295818"/>
    </source>
</evidence>